<dbReference type="Gene3D" id="2.70.170.10">
    <property type="entry name" value="Neurotransmitter-gated ion-channel ligand-binding domain"/>
    <property type="match status" value="1"/>
</dbReference>
<evidence type="ECO:0000313" key="8">
    <source>
        <dbReference type="Proteomes" id="UP000887540"/>
    </source>
</evidence>
<evidence type="ECO:0000256" key="3">
    <source>
        <dbReference type="ARBA" id="ARBA00022989"/>
    </source>
</evidence>
<keyword evidence="5" id="KW-0813">Transport</keyword>
<comment type="subcellular location">
    <subcellularLocation>
        <location evidence="1">Membrane</location>
        <topology evidence="1">Multi-pass membrane protein</topology>
    </subcellularLocation>
</comment>
<dbReference type="FunFam" id="2.70.170.10:FF:000028">
    <property type="entry name" value="AcetylCholine Receptor"/>
    <property type="match status" value="1"/>
</dbReference>
<name>A0A914CDH3_9BILA</name>
<feature type="transmembrane region" description="Helical" evidence="5">
    <location>
        <begin position="255"/>
        <end position="273"/>
    </location>
</feature>
<keyword evidence="3 5" id="KW-1133">Transmembrane helix</keyword>
<keyword evidence="4 5" id="KW-0472">Membrane</keyword>
<dbReference type="CDD" id="cd19051">
    <property type="entry name" value="LGIC_TM_cation"/>
    <property type="match status" value="1"/>
</dbReference>
<keyword evidence="2 5" id="KW-0812">Transmembrane</keyword>
<comment type="similarity">
    <text evidence="5">Belongs to the ligand-gated ion channel (TC 1.A.9) family.</text>
</comment>
<proteinExistence type="inferred from homology"/>
<feature type="transmembrane region" description="Helical" evidence="5">
    <location>
        <begin position="220"/>
        <end position="243"/>
    </location>
</feature>
<dbReference type="Proteomes" id="UP000887540">
    <property type="component" value="Unplaced"/>
</dbReference>
<dbReference type="InterPro" id="IPR038050">
    <property type="entry name" value="Neuro_actylchol_rec"/>
</dbReference>
<dbReference type="Gene3D" id="1.20.58.390">
    <property type="entry name" value="Neurotransmitter-gated ion-channel transmembrane domain"/>
    <property type="match status" value="2"/>
</dbReference>
<dbReference type="PANTHER" id="PTHR18945">
    <property type="entry name" value="NEUROTRANSMITTER GATED ION CHANNEL"/>
    <property type="match status" value="1"/>
</dbReference>
<evidence type="ECO:0000313" key="9">
    <source>
        <dbReference type="WBParaSite" id="ACRNAN_Path_934.g3598.t1"/>
    </source>
</evidence>
<dbReference type="GO" id="GO:0005230">
    <property type="term" value="F:extracellular ligand-gated monoatomic ion channel activity"/>
    <property type="evidence" value="ECO:0007669"/>
    <property type="project" value="InterPro"/>
</dbReference>
<feature type="domain" description="Neurotransmitter-gated ion-channel transmembrane" evidence="7">
    <location>
        <begin position="227"/>
        <end position="333"/>
    </location>
</feature>
<dbReference type="InterPro" id="IPR036734">
    <property type="entry name" value="Neur_chan_lig-bd_sf"/>
</dbReference>
<dbReference type="InterPro" id="IPR006202">
    <property type="entry name" value="Neur_chan_lig-bd"/>
</dbReference>
<dbReference type="InterPro" id="IPR006201">
    <property type="entry name" value="Neur_channel"/>
</dbReference>
<feature type="transmembrane region" description="Helical" evidence="5">
    <location>
        <begin position="285"/>
        <end position="308"/>
    </location>
</feature>
<dbReference type="WBParaSite" id="ACRNAN_Path_934.g3598.t1">
    <property type="protein sequence ID" value="ACRNAN_Path_934.g3598.t1"/>
    <property type="gene ID" value="ACRNAN_Path_934.g3598"/>
</dbReference>
<dbReference type="AlphaFoldDB" id="A0A914CDH3"/>
<evidence type="ECO:0000256" key="5">
    <source>
        <dbReference type="RuleBase" id="RU000687"/>
    </source>
</evidence>
<accession>A0A914CDH3</accession>
<dbReference type="PROSITE" id="PS00236">
    <property type="entry name" value="NEUROTR_ION_CHANNEL"/>
    <property type="match status" value="1"/>
</dbReference>
<dbReference type="SUPFAM" id="SSF63712">
    <property type="entry name" value="Nicotinic receptor ligand binding domain-like"/>
    <property type="match status" value="1"/>
</dbReference>
<organism evidence="8 9">
    <name type="scientific">Acrobeloides nanus</name>
    <dbReference type="NCBI Taxonomy" id="290746"/>
    <lineage>
        <taxon>Eukaryota</taxon>
        <taxon>Metazoa</taxon>
        <taxon>Ecdysozoa</taxon>
        <taxon>Nematoda</taxon>
        <taxon>Chromadorea</taxon>
        <taxon>Rhabditida</taxon>
        <taxon>Tylenchina</taxon>
        <taxon>Cephalobomorpha</taxon>
        <taxon>Cephaloboidea</taxon>
        <taxon>Cephalobidae</taxon>
        <taxon>Acrobeloides</taxon>
    </lineage>
</organism>
<feature type="domain" description="Neurotransmitter-gated ion-channel ligand-binding" evidence="6">
    <location>
        <begin position="2"/>
        <end position="219"/>
    </location>
</feature>
<keyword evidence="5" id="KW-0407">Ion channel</keyword>
<dbReference type="CDD" id="cd18997">
    <property type="entry name" value="LGIC_ECD_nAChR"/>
    <property type="match status" value="1"/>
</dbReference>
<evidence type="ECO:0000259" key="7">
    <source>
        <dbReference type="Pfam" id="PF02932"/>
    </source>
</evidence>
<dbReference type="SUPFAM" id="SSF90112">
    <property type="entry name" value="Neurotransmitter-gated ion-channel transmembrane pore"/>
    <property type="match status" value="1"/>
</dbReference>
<dbReference type="GO" id="GO:0016020">
    <property type="term" value="C:membrane"/>
    <property type="evidence" value="ECO:0007669"/>
    <property type="project" value="UniProtKB-SubCell"/>
</dbReference>
<dbReference type="GO" id="GO:0004888">
    <property type="term" value="F:transmembrane signaling receptor activity"/>
    <property type="evidence" value="ECO:0007669"/>
    <property type="project" value="InterPro"/>
</dbReference>
<dbReference type="PRINTS" id="PR00252">
    <property type="entry name" value="NRIONCHANNEL"/>
</dbReference>
<dbReference type="InterPro" id="IPR036719">
    <property type="entry name" value="Neuro-gated_channel_TM_sf"/>
</dbReference>
<evidence type="ECO:0000256" key="2">
    <source>
        <dbReference type="ARBA" id="ARBA00022692"/>
    </source>
</evidence>
<dbReference type="InterPro" id="IPR006029">
    <property type="entry name" value="Neurotrans-gated_channel_TM"/>
</dbReference>
<reference evidence="9" key="1">
    <citation type="submission" date="2022-11" db="UniProtKB">
        <authorList>
            <consortium name="WormBaseParasite"/>
        </authorList>
    </citation>
    <scope>IDENTIFICATION</scope>
</reference>
<dbReference type="Pfam" id="PF02931">
    <property type="entry name" value="Neur_chan_LBD"/>
    <property type="match status" value="1"/>
</dbReference>
<feature type="transmembrane region" description="Helical" evidence="5">
    <location>
        <begin position="401"/>
        <end position="422"/>
    </location>
</feature>
<protein>
    <submittedName>
        <fullName evidence="9">Uncharacterized protein</fullName>
    </submittedName>
</protein>
<evidence type="ECO:0000256" key="4">
    <source>
        <dbReference type="ARBA" id="ARBA00023136"/>
    </source>
</evidence>
<keyword evidence="8" id="KW-1185">Reference proteome</keyword>
<sequence>MLYDYLFKNYRKEIRPINYSNPAPTNVTVQLFVKQIQKVEEGDQILILYCWLEMYWVDEHLKWDDEAFNGTKEIVVPASNIWKPDLLVYNNANMNVKENELETNAVIQNNGRVSVYRAIVTQITCELKMENFPFDQQICFIMLSSWSYDGSGIMLDTLVPVAIDNSQTELKAVSVLTHYMPSAEWYLFDFKIQRNLKYYECCPAPYVDITYYFAIRRNPIYYLFTQLIPSTFICIVTIIGSFTPHSSTGENQEKITLGVTALLSLAIILMMVADKLPATSNDLPLLGKFYVGLIFIMFAATCCTTISLDIQLRGNANEPVPIWLRGLIRQSFILRMFFKGLSRKPKEYAPPNPLYDTSPIYHKILMAVNEIRLAARQAIESIDSETRTKDRRREWGLIARGLDRCFMLIFICFTIVYTVYLFNGKTADTLRITDEYMNLTANR</sequence>
<evidence type="ECO:0000259" key="6">
    <source>
        <dbReference type="Pfam" id="PF02931"/>
    </source>
</evidence>
<dbReference type="Pfam" id="PF02932">
    <property type="entry name" value="Neur_chan_memb"/>
    <property type="match status" value="1"/>
</dbReference>
<dbReference type="InterPro" id="IPR018000">
    <property type="entry name" value="Neurotransmitter_ion_chnl_CS"/>
</dbReference>
<evidence type="ECO:0000256" key="1">
    <source>
        <dbReference type="ARBA" id="ARBA00004141"/>
    </source>
</evidence>
<keyword evidence="5" id="KW-0406">Ion transport</keyword>